<dbReference type="SUPFAM" id="SSF55729">
    <property type="entry name" value="Acyl-CoA N-acyltransferases (Nat)"/>
    <property type="match status" value="1"/>
</dbReference>
<dbReference type="SUPFAM" id="SSF57903">
    <property type="entry name" value="FYVE/PHD zinc finger"/>
    <property type="match status" value="1"/>
</dbReference>
<dbReference type="PANTHER" id="PTHR20916:SF26">
    <property type="entry name" value="CYSTEINE-RICH PROTEIN 2-BINDING PROTEIN"/>
    <property type="match status" value="1"/>
</dbReference>
<feature type="domain" description="N-acetyltransferase" evidence="5">
    <location>
        <begin position="560"/>
        <end position="701"/>
    </location>
</feature>
<dbReference type="InterPro" id="IPR000182">
    <property type="entry name" value="GNAT_dom"/>
</dbReference>
<keyword evidence="7" id="KW-1185">Reference proteome</keyword>
<dbReference type="Gene3D" id="3.40.630.30">
    <property type="match status" value="1"/>
</dbReference>
<dbReference type="PROSITE" id="PS51186">
    <property type="entry name" value="GNAT"/>
    <property type="match status" value="1"/>
</dbReference>
<name>A0A8X6KQS4_NEPPI</name>
<evidence type="ECO:0000259" key="5">
    <source>
        <dbReference type="PROSITE" id="PS51186"/>
    </source>
</evidence>
<dbReference type="InterPro" id="IPR053835">
    <property type="entry name" value="ASH2L-like_WH"/>
</dbReference>
<dbReference type="PANTHER" id="PTHR20916">
    <property type="entry name" value="CYSTEINE AND GLYCINE-RICH PROTEIN 2 BINDING PROTEIN"/>
    <property type="match status" value="1"/>
</dbReference>
<dbReference type="InterPro" id="IPR019786">
    <property type="entry name" value="Zinc_finger_PHD-type_CS"/>
</dbReference>
<keyword evidence="1" id="KW-0479">Metal-binding</keyword>
<dbReference type="EMBL" id="BMAW01000036">
    <property type="protein sequence ID" value="GFS67085.1"/>
    <property type="molecule type" value="Genomic_DNA"/>
</dbReference>
<dbReference type="Pfam" id="PF21198">
    <property type="entry name" value="ASH2L-like_WH"/>
    <property type="match status" value="1"/>
</dbReference>
<dbReference type="CDD" id="cd04301">
    <property type="entry name" value="NAT_SF"/>
    <property type="match status" value="1"/>
</dbReference>
<keyword evidence="2" id="KW-0863">Zinc-finger</keyword>
<comment type="caution">
    <text evidence="6">The sequence shown here is derived from an EMBL/GenBank/DDBJ whole genome shotgun (WGS) entry which is preliminary data.</text>
</comment>
<protein>
    <submittedName>
        <fullName evidence="6">Cysteine-rich protein 2-binding protein</fullName>
    </submittedName>
</protein>
<dbReference type="Pfam" id="PF00583">
    <property type="entry name" value="Acetyltransf_1"/>
    <property type="match status" value="1"/>
</dbReference>
<reference evidence="6" key="1">
    <citation type="submission" date="2020-08" db="EMBL/GenBank/DDBJ databases">
        <title>Multicomponent nature underlies the extraordinary mechanical properties of spider dragline silk.</title>
        <authorList>
            <person name="Kono N."/>
            <person name="Nakamura H."/>
            <person name="Mori M."/>
            <person name="Yoshida Y."/>
            <person name="Ohtoshi R."/>
            <person name="Malay A.D."/>
            <person name="Moran D.A.P."/>
            <person name="Tomita M."/>
            <person name="Numata K."/>
            <person name="Arakawa K."/>
        </authorList>
    </citation>
    <scope>NUCLEOTIDE SEQUENCE</scope>
</reference>
<accession>A0A8X6KQS4</accession>
<dbReference type="InterPro" id="IPR016181">
    <property type="entry name" value="Acyl_CoA_acyltransferase"/>
</dbReference>
<dbReference type="Proteomes" id="UP000887013">
    <property type="component" value="Unassembled WGS sequence"/>
</dbReference>
<evidence type="ECO:0000313" key="6">
    <source>
        <dbReference type="EMBL" id="GFS67085.1"/>
    </source>
</evidence>
<dbReference type="PROSITE" id="PS01359">
    <property type="entry name" value="ZF_PHD_1"/>
    <property type="match status" value="1"/>
</dbReference>
<organism evidence="6 7">
    <name type="scientific">Nephila pilipes</name>
    <name type="common">Giant wood spider</name>
    <name type="synonym">Nephila maculata</name>
    <dbReference type="NCBI Taxonomy" id="299642"/>
    <lineage>
        <taxon>Eukaryota</taxon>
        <taxon>Metazoa</taxon>
        <taxon>Ecdysozoa</taxon>
        <taxon>Arthropoda</taxon>
        <taxon>Chelicerata</taxon>
        <taxon>Arachnida</taxon>
        <taxon>Araneae</taxon>
        <taxon>Araneomorphae</taxon>
        <taxon>Entelegynae</taxon>
        <taxon>Araneoidea</taxon>
        <taxon>Nephilidae</taxon>
        <taxon>Nephila</taxon>
    </lineage>
</organism>
<dbReference type="AlphaFoldDB" id="A0A8X6KQS4"/>
<gene>
    <name evidence="6" type="primary">KAT14</name>
    <name evidence="6" type="ORF">NPIL_698311</name>
</gene>
<evidence type="ECO:0000256" key="3">
    <source>
        <dbReference type="ARBA" id="ARBA00022833"/>
    </source>
</evidence>
<dbReference type="OrthoDB" id="4080456at2759"/>
<dbReference type="InterPro" id="IPR011011">
    <property type="entry name" value="Znf_FYVE_PHD"/>
</dbReference>
<evidence type="ECO:0000256" key="1">
    <source>
        <dbReference type="ARBA" id="ARBA00022723"/>
    </source>
</evidence>
<evidence type="ECO:0000256" key="2">
    <source>
        <dbReference type="ARBA" id="ARBA00022771"/>
    </source>
</evidence>
<proteinExistence type="predicted"/>
<dbReference type="Gene3D" id="3.90.980.20">
    <property type="match status" value="1"/>
</dbReference>
<evidence type="ECO:0000313" key="7">
    <source>
        <dbReference type="Proteomes" id="UP000887013"/>
    </source>
</evidence>
<dbReference type="GO" id="GO:0008270">
    <property type="term" value="F:zinc ion binding"/>
    <property type="evidence" value="ECO:0007669"/>
    <property type="project" value="UniProtKB-KW"/>
</dbReference>
<dbReference type="FunFam" id="3.40.630.30:FF:000013">
    <property type="entry name" value="cysteine-rich protein 2-binding protein-like"/>
    <property type="match status" value="1"/>
</dbReference>
<evidence type="ECO:0000256" key="4">
    <source>
        <dbReference type="SAM" id="MobiDB-lite"/>
    </source>
</evidence>
<dbReference type="GO" id="GO:0004402">
    <property type="term" value="F:histone acetyltransferase activity"/>
    <property type="evidence" value="ECO:0007669"/>
    <property type="project" value="TreeGrafter"/>
</dbReference>
<sequence>MENIPIIHCYCLTVELDHDMLNCVECKKRFHLSCLKSGRPSSLAGDIYFNFTCQNCSGTGAEVVQRKKLQWTLVIMIALYNLQFQGGGKYGYFRWREHICRFIDKNWTTLFGEERKKSATWHGTVAGALSTGANRFFVSGVEVLGENGWWSLKSNKLPSIDELDSIALSIKASRKRQAPEAEISPVIEGSRRKNQNVVEAAVALKEKKASIACDTKPPKPKKKRLEPKVKAKDSNNFPFKHKLKLVVSHSNTSKPTYFQDEDSKKSIPKIIIRKEKDCLPTYQPDDLNMWIKEPQINLDLNIDDVPTDIFDAPNSLDGSENLTSLFDGAVSEISCEKVNVKQEYDSEEESSNSNKPVGTNKKFHPDSSCKRKVVIKDENPVKEAVVPESKFRLMTPFEEGQLLEKLKKYTNAMKERPEVRRLYRKLVVRKIKRERNIPIFDIDAKMCSLLGMDPPDSMEHEKSVKLVAPVPHLRTVTDKFQINNLNARGKSKHYTSFLTRLMGSDDEETSFVSPYTERILKPYIYRDYDTKPLKLRLLEEVLQYANRNNPNWIPPKPSPIDYCYVRPQYIPGINALCHEFFWPGIDMSECLQYPDFSCVALYKKVIIGFAFMVPDVKYNEAYITFIFCHPEWRRSGIGSYMLYHLIQTCMGKDVTLHVSASSAAVSLYQGMGFEVEEFIHDFYDKYLPPDSKECRHALFLRLSR</sequence>
<keyword evidence="3" id="KW-0862">Zinc</keyword>
<feature type="region of interest" description="Disordered" evidence="4">
    <location>
        <begin position="342"/>
        <end position="366"/>
    </location>
</feature>